<proteinExistence type="predicted"/>
<sequence length="112" mass="12639">MSVRGSFHFRLTSAGNLLGEYFNNYGNIISSESTNRIDQGSGFVGTFITSWIENGQEAIITNLEIQPTINNNMFTLIWTDLKGKVTFQGKASLLEENIIYGYYSGEQFIQEH</sequence>
<keyword evidence="2" id="KW-1185">Reference proteome</keyword>
<gene>
    <name evidence="1" type="ORF">A0O34_15295</name>
</gene>
<organism evidence="1 2">
    <name type="scientific">Chryseobacterium glaciei</name>
    <dbReference type="NCBI Taxonomy" id="1685010"/>
    <lineage>
        <taxon>Bacteria</taxon>
        <taxon>Pseudomonadati</taxon>
        <taxon>Bacteroidota</taxon>
        <taxon>Flavobacteriia</taxon>
        <taxon>Flavobacteriales</taxon>
        <taxon>Weeksellaceae</taxon>
        <taxon>Chryseobacterium group</taxon>
        <taxon>Chryseobacterium</taxon>
    </lineage>
</organism>
<protein>
    <submittedName>
        <fullName evidence="1">Uncharacterized protein</fullName>
    </submittedName>
</protein>
<dbReference type="Proteomes" id="UP000077824">
    <property type="component" value="Chromosome"/>
</dbReference>
<dbReference type="RefSeq" id="WP_066756292.1">
    <property type="nucleotide sequence ID" value="NZ_CP015199.1"/>
</dbReference>
<name>A0A172XY16_9FLAO</name>
<dbReference type="OrthoDB" id="1262037at2"/>
<reference evidence="1 2" key="1">
    <citation type="submission" date="2016-04" db="EMBL/GenBank/DDBJ databases">
        <title>Complete Genome Sequence of Chryseobacterium sp. IHBB 10212.</title>
        <authorList>
            <person name="Pal M."/>
            <person name="Swarnkar M.K."/>
            <person name="Kaushal K."/>
            <person name="Chhibber S."/>
            <person name="Singh A.K."/>
            <person name="Gulati A."/>
        </authorList>
    </citation>
    <scope>NUCLEOTIDE SEQUENCE [LARGE SCALE GENOMIC DNA]</scope>
    <source>
        <strain evidence="1 2">IHBB 10212</strain>
    </source>
</reference>
<evidence type="ECO:0000313" key="2">
    <source>
        <dbReference type="Proteomes" id="UP000077824"/>
    </source>
</evidence>
<evidence type="ECO:0000313" key="1">
    <source>
        <dbReference type="EMBL" id="ANF51786.1"/>
    </source>
</evidence>
<dbReference type="AlphaFoldDB" id="A0A172XY16"/>
<dbReference type="KEGG" id="chh:A0O34_15295"/>
<dbReference type="EMBL" id="CP015199">
    <property type="protein sequence ID" value="ANF51786.1"/>
    <property type="molecule type" value="Genomic_DNA"/>
</dbReference>
<dbReference type="STRING" id="1685010.A0O34_15295"/>
<accession>A0A172XY16</accession>